<dbReference type="Gramene" id="OE9A013560T1">
    <property type="protein sequence ID" value="OE9A013560C1"/>
    <property type="gene ID" value="OE9A013560"/>
</dbReference>
<gene>
    <name evidence="2" type="ORF">OLEA9_A013560</name>
</gene>
<keyword evidence="3" id="KW-1185">Reference proteome</keyword>
<reference evidence="2 3" key="1">
    <citation type="submission" date="2019-12" db="EMBL/GenBank/DDBJ databases">
        <authorList>
            <person name="Alioto T."/>
            <person name="Alioto T."/>
            <person name="Gomez Garrido J."/>
        </authorList>
    </citation>
    <scope>NUCLEOTIDE SEQUENCE [LARGE SCALE GENOMIC DNA]</scope>
</reference>
<comment type="caution">
    <text evidence="2">The sequence shown here is derived from an EMBL/GenBank/DDBJ whole genome shotgun (WGS) entry which is preliminary data.</text>
</comment>
<dbReference type="Proteomes" id="UP000594638">
    <property type="component" value="Unassembled WGS sequence"/>
</dbReference>
<organism evidence="2 3">
    <name type="scientific">Olea europaea subsp. europaea</name>
    <dbReference type="NCBI Taxonomy" id="158383"/>
    <lineage>
        <taxon>Eukaryota</taxon>
        <taxon>Viridiplantae</taxon>
        <taxon>Streptophyta</taxon>
        <taxon>Embryophyta</taxon>
        <taxon>Tracheophyta</taxon>
        <taxon>Spermatophyta</taxon>
        <taxon>Magnoliopsida</taxon>
        <taxon>eudicotyledons</taxon>
        <taxon>Gunneridae</taxon>
        <taxon>Pentapetalae</taxon>
        <taxon>asterids</taxon>
        <taxon>lamiids</taxon>
        <taxon>Lamiales</taxon>
        <taxon>Oleaceae</taxon>
        <taxon>Oleeae</taxon>
        <taxon>Olea</taxon>
    </lineage>
</organism>
<keyword evidence="1" id="KW-0472">Membrane</keyword>
<proteinExistence type="predicted"/>
<sequence>MPPSLSAKSTMGIDIVDHKKGKSLARRTDSPLLQDKAPKICQARPREVTDEISLCFGGGDGVWWLAVAMAMAIAMAHPVVEADVQRRAFTTMMCSGFDVSVSLLVEANEVVRDFGLL</sequence>
<dbReference type="EMBL" id="CACTIH010003650">
    <property type="protein sequence ID" value="CAA2980654.1"/>
    <property type="molecule type" value="Genomic_DNA"/>
</dbReference>
<protein>
    <submittedName>
        <fullName evidence="2">Uncharacterized protein</fullName>
    </submittedName>
</protein>
<evidence type="ECO:0000256" key="1">
    <source>
        <dbReference type="SAM" id="Phobius"/>
    </source>
</evidence>
<dbReference type="AlphaFoldDB" id="A0A8S0RMN6"/>
<accession>A0A8S0RMN6</accession>
<name>A0A8S0RMN6_OLEEU</name>
<keyword evidence="1" id="KW-1133">Transmembrane helix</keyword>
<feature type="transmembrane region" description="Helical" evidence="1">
    <location>
        <begin position="61"/>
        <end position="80"/>
    </location>
</feature>
<evidence type="ECO:0000313" key="2">
    <source>
        <dbReference type="EMBL" id="CAA2980654.1"/>
    </source>
</evidence>
<keyword evidence="1" id="KW-0812">Transmembrane</keyword>
<evidence type="ECO:0000313" key="3">
    <source>
        <dbReference type="Proteomes" id="UP000594638"/>
    </source>
</evidence>